<dbReference type="Gene3D" id="3.40.50.2000">
    <property type="entry name" value="Glycogen Phosphorylase B"/>
    <property type="match status" value="1"/>
</dbReference>
<organism evidence="2 3">
    <name type="scientific">Microbacterium lushaniae</name>
    <dbReference type="NCBI Taxonomy" id="2614639"/>
    <lineage>
        <taxon>Bacteria</taxon>
        <taxon>Bacillati</taxon>
        <taxon>Actinomycetota</taxon>
        <taxon>Actinomycetes</taxon>
        <taxon>Micrococcales</taxon>
        <taxon>Microbacteriaceae</taxon>
        <taxon>Microbacterium</taxon>
    </lineage>
</organism>
<dbReference type="AlphaFoldDB" id="A0A5J6L184"/>
<dbReference type="KEGG" id="mlz:F6J85_03135"/>
<keyword evidence="3" id="KW-1185">Reference proteome</keyword>
<reference evidence="3" key="1">
    <citation type="submission" date="2019-09" db="EMBL/GenBank/DDBJ databases">
        <title>Mumia zhuanghuii sp. nov. isolated from the intestinal contents of plateau pika (Ochotona curzoniae) in the Qinghai-Tibet plateau of China.</title>
        <authorList>
            <person name="Tian Z."/>
        </authorList>
    </citation>
    <scope>NUCLEOTIDE SEQUENCE [LARGE SCALE GENOMIC DNA]</scope>
    <source>
        <strain evidence="3">L-031</strain>
    </source>
</reference>
<accession>A0A5J6L184</accession>
<gene>
    <name evidence="2" type="ORF">F6J85_03135</name>
</gene>
<dbReference type="Proteomes" id="UP000325516">
    <property type="component" value="Chromosome"/>
</dbReference>
<dbReference type="SUPFAM" id="SSF53756">
    <property type="entry name" value="UDP-Glycosyltransferase/glycogen phosphorylase"/>
    <property type="match status" value="1"/>
</dbReference>
<dbReference type="EMBL" id="CP044232">
    <property type="protein sequence ID" value="QEW02192.1"/>
    <property type="molecule type" value="Genomic_DNA"/>
</dbReference>
<evidence type="ECO:0000259" key="1">
    <source>
        <dbReference type="Pfam" id="PF13524"/>
    </source>
</evidence>
<dbReference type="InterPro" id="IPR055259">
    <property type="entry name" value="YkvP/CgeB_Glyco_trans-like"/>
</dbReference>
<evidence type="ECO:0000313" key="2">
    <source>
        <dbReference type="EMBL" id="QEW02192.1"/>
    </source>
</evidence>
<sequence length="369" mass="39330">MMRRTPLVWSAGVAWNETAGTDRRIVEEIARLRAVWWIDPPQPLGRPAAPADGVETEVPGVLRLGVTAPPALTRWPMRLATDALRGMALARAVRRSGASAVVVANPLARFRGAGGVARVLYVTDDWVAGAPLMQLPRGAIMRGLRRNRREADIVAVVSPALALAAADVVLPNGTAAMDATVQGTRQPIAGIVGQLNERLDLDLLEALPGAGIRVRVVGPRADHDPSFGERLDGFLAHPLVDWRGRVPAAAVAGHLAEISVGLTPYADTDFNRASSPLKTFEYLAAGVPVVSSDLPASRWLDTPHVAVTQTPDEFLGAVRGFVGRGADEAGDAARRAFVASHTWQRRAEDFLDLVDRAEARATVRVGGAR</sequence>
<dbReference type="GO" id="GO:0016740">
    <property type="term" value="F:transferase activity"/>
    <property type="evidence" value="ECO:0007669"/>
    <property type="project" value="UniProtKB-KW"/>
</dbReference>
<proteinExistence type="predicted"/>
<feature type="domain" description="Spore protein YkvP/CgeB glycosyl transferase-like" evidence="1">
    <location>
        <begin position="203"/>
        <end position="352"/>
    </location>
</feature>
<name>A0A5J6L184_9MICO</name>
<keyword evidence="2" id="KW-0808">Transferase</keyword>
<protein>
    <submittedName>
        <fullName evidence="2">Glycosyltransferase family 1 protein</fullName>
    </submittedName>
</protein>
<evidence type="ECO:0000313" key="3">
    <source>
        <dbReference type="Proteomes" id="UP000325516"/>
    </source>
</evidence>
<dbReference type="Pfam" id="PF13524">
    <property type="entry name" value="Glyco_trans_1_2"/>
    <property type="match status" value="1"/>
</dbReference>